<keyword evidence="2" id="KW-1185">Reference proteome</keyword>
<accession>A0A2H3D9E7</accession>
<evidence type="ECO:0000313" key="2">
    <source>
        <dbReference type="Proteomes" id="UP000217790"/>
    </source>
</evidence>
<evidence type="ECO:0000313" key="1">
    <source>
        <dbReference type="EMBL" id="PBK84913.1"/>
    </source>
</evidence>
<protein>
    <submittedName>
        <fullName evidence="1">Uncharacterized protein</fullName>
    </submittedName>
</protein>
<reference evidence="2" key="1">
    <citation type="journal article" date="2017" name="Nat. Ecol. Evol.">
        <title>Genome expansion and lineage-specific genetic innovations in the forest pathogenic fungi Armillaria.</title>
        <authorList>
            <person name="Sipos G."/>
            <person name="Prasanna A.N."/>
            <person name="Walter M.C."/>
            <person name="O'Connor E."/>
            <person name="Balint B."/>
            <person name="Krizsan K."/>
            <person name="Kiss B."/>
            <person name="Hess J."/>
            <person name="Varga T."/>
            <person name="Slot J."/>
            <person name="Riley R."/>
            <person name="Boka B."/>
            <person name="Rigling D."/>
            <person name="Barry K."/>
            <person name="Lee J."/>
            <person name="Mihaltcheva S."/>
            <person name="LaButti K."/>
            <person name="Lipzen A."/>
            <person name="Waldron R."/>
            <person name="Moloney N.M."/>
            <person name="Sperisen C."/>
            <person name="Kredics L."/>
            <person name="Vagvoelgyi C."/>
            <person name="Patrignani A."/>
            <person name="Fitzpatrick D."/>
            <person name="Nagy I."/>
            <person name="Doyle S."/>
            <person name="Anderson J.B."/>
            <person name="Grigoriev I.V."/>
            <person name="Gueldener U."/>
            <person name="Muensterkoetter M."/>
            <person name="Nagy L.G."/>
        </authorList>
    </citation>
    <scope>NUCLEOTIDE SEQUENCE [LARGE SCALE GENOMIC DNA]</scope>
    <source>
        <strain evidence="2">Ar21-2</strain>
    </source>
</reference>
<dbReference type="Proteomes" id="UP000217790">
    <property type="component" value="Unassembled WGS sequence"/>
</dbReference>
<proteinExistence type="predicted"/>
<name>A0A2H3D9E7_ARMGA</name>
<gene>
    <name evidence="1" type="ORF">ARMGADRAFT_1036838</name>
</gene>
<organism evidence="1 2">
    <name type="scientific">Armillaria gallica</name>
    <name type="common">Bulbous honey fungus</name>
    <name type="synonym">Armillaria bulbosa</name>
    <dbReference type="NCBI Taxonomy" id="47427"/>
    <lineage>
        <taxon>Eukaryota</taxon>
        <taxon>Fungi</taxon>
        <taxon>Dikarya</taxon>
        <taxon>Basidiomycota</taxon>
        <taxon>Agaricomycotina</taxon>
        <taxon>Agaricomycetes</taxon>
        <taxon>Agaricomycetidae</taxon>
        <taxon>Agaricales</taxon>
        <taxon>Marasmiineae</taxon>
        <taxon>Physalacriaceae</taxon>
        <taxon>Armillaria</taxon>
    </lineage>
</organism>
<dbReference type="EMBL" id="KZ293695">
    <property type="protein sequence ID" value="PBK84913.1"/>
    <property type="molecule type" value="Genomic_DNA"/>
</dbReference>
<dbReference type="InParanoid" id="A0A2H3D9E7"/>
<dbReference type="AlphaFoldDB" id="A0A2H3D9E7"/>
<sequence length="190" mass="21841">MKGWQFSTAHSTQIQSYREYETSETLRQSQKKNNMLSILKWQWQHIVTPVMRKPPGTWERQLKTASRRAGIRPTIILEAFEVICPKRKKVQQCGNPDNEQRGGWQCNIHQRDRLPATVHSLFKIPVELYDSANHVNALTTLPATLLTIAMIQAQPPPKMDSGMLQHWHSSWIAGLGTGYSTLPLAVWYRP</sequence>